<name>A0ABN9WLG8_9DINO</name>
<evidence type="ECO:0000313" key="3">
    <source>
        <dbReference type="Proteomes" id="UP001189429"/>
    </source>
</evidence>
<protein>
    <recommendedName>
        <fullName evidence="4">CHK kinase-like domain-containing protein</fullName>
    </recommendedName>
</protein>
<proteinExistence type="predicted"/>
<dbReference type="Proteomes" id="UP001189429">
    <property type="component" value="Unassembled WGS sequence"/>
</dbReference>
<feature type="compositionally biased region" description="Low complexity" evidence="1">
    <location>
        <begin position="73"/>
        <end position="89"/>
    </location>
</feature>
<gene>
    <name evidence="2" type="ORF">PCOR1329_LOCUS67500</name>
</gene>
<evidence type="ECO:0000256" key="1">
    <source>
        <dbReference type="SAM" id="MobiDB-lite"/>
    </source>
</evidence>
<keyword evidence="3" id="KW-1185">Reference proteome</keyword>
<reference evidence="2" key="1">
    <citation type="submission" date="2023-10" db="EMBL/GenBank/DDBJ databases">
        <authorList>
            <person name="Chen Y."/>
            <person name="Shah S."/>
            <person name="Dougan E. K."/>
            <person name="Thang M."/>
            <person name="Chan C."/>
        </authorList>
    </citation>
    <scope>NUCLEOTIDE SEQUENCE [LARGE SCALE GENOMIC DNA]</scope>
</reference>
<organism evidence="2 3">
    <name type="scientific">Prorocentrum cordatum</name>
    <dbReference type="NCBI Taxonomy" id="2364126"/>
    <lineage>
        <taxon>Eukaryota</taxon>
        <taxon>Sar</taxon>
        <taxon>Alveolata</taxon>
        <taxon>Dinophyceae</taxon>
        <taxon>Prorocentrales</taxon>
        <taxon>Prorocentraceae</taxon>
        <taxon>Prorocentrum</taxon>
    </lineage>
</organism>
<accession>A0ABN9WLG8</accession>
<feature type="region of interest" description="Disordered" evidence="1">
    <location>
        <begin position="65"/>
        <end position="97"/>
    </location>
</feature>
<sequence>MTLVAAKARCMADRGLAGFCYDTVGGTIPADGELTVHFKTSFEMTPAPGSGWWAWKAGWPKLPAPRTAVEEQPAAPAAGPGPAAASPEAAAPPWPPPAELSARISERCAAQKAQPIVWWNWIESETVKAGCNRVAAGLFYELTFPWTREKLLEKGPEWLTRAFHAAGTLDRENKVIELRVQDKCLFISDSADQIFFEVAYEKDDPTLHTQLVAKVPLPLDGETYRDRLVSSYYKQPWDMYEINAHRLFESELPMRTPRFYFGDISNETSNYILVVEQLPFAGFSGDGAAAAPKAGEIEGPYAACRDDQLRRPAKEYYLAIMRMHAALAAKHQKCQELLQSGLMSAEADSLEDPEAWGVEPGKPTFEDLQIVLRRLEAGISFFAGTAKAIFPPYVGTEAFQAKLRLTMTNLQAYHSEINYWKHKDPRYVALVHGNLSVDNAFFWTGEGGKLEAGVRDCSGLGVFSVPHRIWWSLACADFENVHANLDEYIDTFVTLYREEGGPAVDRAVVRRTILLTAVDSLMLMVNAVPKCLRLCPAEEWSTIQGLDDPRLAGAGGGRGFVRRTVQVLRNGLRVVEEMDGPQVLDSWIREVYVQEWGETPKSIATEE</sequence>
<dbReference type="EMBL" id="CAUYUJ010018750">
    <property type="protein sequence ID" value="CAK0886055.1"/>
    <property type="molecule type" value="Genomic_DNA"/>
</dbReference>
<evidence type="ECO:0000313" key="2">
    <source>
        <dbReference type="EMBL" id="CAK0886055.1"/>
    </source>
</evidence>
<comment type="caution">
    <text evidence="2">The sequence shown here is derived from an EMBL/GenBank/DDBJ whole genome shotgun (WGS) entry which is preliminary data.</text>
</comment>
<evidence type="ECO:0008006" key="4">
    <source>
        <dbReference type="Google" id="ProtNLM"/>
    </source>
</evidence>